<keyword evidence="1" id="KW-0472">Membrane</keyword>
<protein>
    <submittedName>
        <fullName evidence="3">DUF4129 domain-containing protein</fullName>
    </submittedName>
</protein>
<dbReference type="Proteomes" id="UP000642107">
    <property type="component" value="Unassembled WGS sequence"/>
</dbReference>
<accession>A0ABR9DPB3</accession>
<evidence type="ECO:0000259" key="2">
    <source>
        <dbReference type="Pfam" id="PF13559"/>
    </source>
</evidence>
<evidence type="ECO:0000313" key="3">
    <source>
        <dbReference type="EMBL" id="MBD9698960.1"/>
    </source>
</evidence>
<reference evidence="3 4" key="1">
    <citation type="submission" date="2020-09" db="EMBL/GenBank/DDBJ databases">
        <title>Flavimobilis rhizosphaerae sp. nov., isolated from rhizosphere soil of Spartina alterniflora.</title>
        <authorList>
            <person name="Hanqin C."/>
        </authorList>
    </citation>
    <scope>NUCLEOTIDE SEQUENCE [LARGE SCALE GENOMIC DNA]</scope>
    <source>
        <strain evidence="3 4">GY 10621</strain>
    </source>
</reference>
<keyword evidence="1" id="KW-1133">Transmembrane helix</keyword>
<evidence type="ECO:0000313" key="4">
    <source>
        <dbReference type="Proteomes" id="UP000642107"/>
    </source>
</evidence>
<dbReference type="InterPro" id="IPR025403">
    <property type="entry name" value="TgpA-like_C"/>
</dbReference>
<proteinExistence type="predicted"/>
<organism evidence="3 4">
    <name type="scientific">Flavimobilis rhizosphaerae</name>
    <dbReference type="NCBI Taxonomy" id="2775421"/>
    <lineage>
        <taxon>Bacteria</taxon>
        <taxon>Bacillati</taxon>
        <taxon>Actinomycetota</taxon>
        <taxon>Actinomycetes</taxon>
        <taxon>Micrococcales</taxon>
        <taxon>Jonesiaceae</taxon>
        <taxon>Flavimobilis</taxon>
    </lineage>
</organism>
<evidence type="ECO:0000256" key="1">
    <source>
        <dbReference type="SAM" id="Phobius"/>
    </source>
</evidence>
<feature type="domain" description="Protein-glutamine gamma-glutamyltransferase-like C-terminal" evidence="2">
    <location>
        <begin position="145"/>
        <end position="215"/>
    </location>
</feature>
<name>A0ABR9DPB3_9MICO</name>
<sequence length="236" mass="24781">MSSSPPQPHARPPEVLPRPRLALSIPVDPDAPTARRWLEDELARPEYHEGPSLLERFLTWITEKIGALLAAGGDVSPALLVTLVALVVAVVVAAVWVAGPARLRAKRLAPGAVAADDDARTAAQMRAASLDAAARGDLATAVVERFRAVVRAAEERVVLTELPGRTADEAANELSAAFPASAAGVRAAARLFDDTLYGERPATAQHLATLVALDEELDASRPLPSAERAAVPGRLA</sequence>
<dbReference type="Pfam" id="PF13559">
    <property type="entry name" value="DUF4129"/>
    <property type="match status" value="1"/>
</dbReference>
<gene>
    <name evidence="3" type="ORF">IGS67_05550</name>
</gene>
<dbReference type="EMBL" id="JACZDF010000002">
    <property type="protein sequence ID" value="MBD9698960.1"/>
    <property type="molecule type" value="Genomic_DNA"/>
</dbReference>
<keyword evidence="4" id="KW-1185">Reference proteome</keyword>
<keyword evidence="1" id="KW-0812">Transmembrane</keyword>
<feature type="transmembrane region" description="Helical" evidence="1">
    <location>
        <begin position="78"/>
        <end position="98"/>
    </location>
</feature>
<comment type="caution">
    <text evidence="3">The sequence shown here is derived from an EMBL/GenBank/DDBJ whole genome shotgun (WGS) entry which is preliminary data.</text>
</comment>